<feature type="region of interest" description="Disordered" evidence="1">
    <location>
        <begin position="1"/>
        <end position="42"/>
    </location>
</feature>
<protein>
    <recommendedName>
        <fullName evidence="2">Mon2/Sec7/BIG1-like HDS domain-containing protein</fullName>
    </recommendedName>
</protein>
<proteinExistence type="predicted"/>
<evidence type="ECO:0000256" key="1">
    <source>
        <dbReference type="SAM" id="MobiDB-lite"/>
    </source>
</evidence>
<accession>A0AAE1U7Y4</accession>
<evidence type="ECO:0000313" key="3">
    <source>
        <dbReference type="EMBL" id="KAK4309515.1"/>
    </source>
</evidence>
<evidence type="ECO:0000313" key="4">
    <source>
        <dbReference type="Proteomes" id="UP001292094"/>
    </source>
</evidence>
<keyword evidence="4" id="KW-1185">Reference proteome</keyword>
<name>A0AAE1U7Y4_9EUCA</name>
<dbReference type="PANTHER" id="PTHR10663">
    <property type="entry name" value="GUANYL-NUCLEOTIDE EXCHANGE FACTOR"/>
    <property type="match status" value="1"/>
</dbReference>
<dbReference type="EMBL" id="JAWZYT010001740">
    <property type="protein sequence ID" value="KAK4309515.1"/>
    <property type="molecule type" value="Genomic_DNA"/>
</dbReference>
<feature type="compositionally biased region" description="Polar residues" evidence="1">
    <location>
        <begin position="28"/>
        <end position="42"/>
    </location>
</feature>
<dbReference type="Proteomes" id="UP001292094">
    <property type="component" value="Unassembled WGS sequence"/>
</dbReference>
<dbReference type="InterPro" id="IPR015403">
    <property type="entry name" value="Mon2/Sec7/BIG1-like_HDS"/>
</dbReference>
<organism evidence="3 4">
    <name type="scientific">Petrolisthes manimaculis</name>
    <dbReference type="NCBI Taxonomy" id="1843537"/>
    <lineage>
        <taxon>Eukaryota</taxon>
        <taxon>Metazoa</taxon>
        <taxon>Ecdysozoa</taxon>
        <taxon>Arthropoda</taxon>
        <taxon>Crustacea</taxon>
        <taxon>Multicrustacea</taxon>
        <taxon>Malacostraca</taxon>
        <taxon>Eumalacostraca</taxon>
        <taxon>Eucarida</taxon>
        <taxon>Decapoda</taxon>
        <taxon>Pleocyemata</taxon>
        <taxon>Anomura</taxon>
        <taxon>Galatheoidea</taxon>
        <taxon>Porcellanidae</taxon>
        <taxon>Petrolisthes</taxon>
    </lineage>
</organism>
<feature type="compositionally biased region" description="Polar residues" evidence="1">
    <location>
        <begin position="10"/>
        <end position="19"/>
    </location>
</feature>
<dbReference type="AlphaFoldDB" id="A0AAE1U7Y4"/>
<gene>
    <name evidence="3" type="ORF">Pmani_018867</name>
</gene>
<feature type="domain" description="Mon2/Sec7/BIG1-like HDS" evidence="2">
    <location>
        <begin position="154"/>
        <end position="194"/>
    </location>
</feature>
<reference evidence="3" key="1">
    <citation type="submission" date="2023-11" db="EMBL/GenBank/DDBJ databases">
        <title>Genome assemblies of two species of porcelain crab, Petrolisthes cinctipes and Petrolisthes manimaculis (Anomura: Porcellanidae).</title>
        <authorList>
            <person name="Angst P."/>
        </authorList>
    </citation>
    <scope>NUCLEOTIDE SEQUENCE</scope>
    <source>
        <strain evidence="3">PB745_02</strain>
        <tissue evidence="3">Gill</tissue>
    </source>
</reference>
<dbReference type="Pfam" id="PF09324">
    <property type="entry name" value="Sec7-like_HDS"/>
    <property type="match status" value="1"/>
</dbReference>
<dbReference type="PANTHER" id="PTHR10663:SF344">
    <property type="entry name" value="BREFELDIN A-INHIBITED GUANINE NUCLEOTIDE-EXCHANGE PROTEIN 3"/>
    <property type="match status" value="1"/>
</dbReference>
<comment type="caution">
    <text evidence="3">The sequence shown here is derived from an EMBL/GenBank/DDBJ whole genome shotgun (WGS) entry which is preliminary data.</text>
</comment>
<sequence>MNKEEGFKGTNYTTTNSPLHTAKPQAVSKEQQSDQQLAKTDGASQETSIQAILLTVDSIFTQALEGDALVHFLRALCRVSREEVAHDPPRNFARLKILTFTAHNLNTIRLEWSRIFGEYFSEAGCSSKEDIALSVVDQLSEVSRMFLESGLEMSRNLNFQEFWHPFQHIMMNNTSLCIKNKVVQCVSQLANIAQHHHQFFTSVDLFQDWINCLSEFACNLHTPNISLDALSLINNCVDQVTEKQLTPNMLGDQQRCD</sequence>
<evidence type="ECO:0000259" key="2">
    <source>
        <dbReference type="Pfam" id="PF09324"/>
    </source>
</evidence>